<dbReference type="SUPFAM" id="SSF49503">
    <property type="entry name" value="Cupredoxins"/>
    <property type="match status" value="1"/>
</dbReference>
<dbReference type="AlphaFoldDB" id="A0A3D9YXE1"/>
<feature type="chain" id="PRO_5017726860" evidence="1">
    <location>
        <begin position="22"/>
        <end position="114"/>
    </location>
</feature>
<feature type="signal peptide" evidence="1">
    <location>
        <begin position="1"/>
        <end position="21"/>
    </location>
</feature>
<evidence type="ECO:0000313" key="4">
    <source>
        <dbReference type="Proteomes" id="UP000256900"/>
    </source>
</evidence>
<dbReference type="Proteomes" id="UP000256900">
    <property type="component" value="Unassembled WGS sequence"/>
</dbReference>
<reference evidence="3 4" key="1">
    <citation type="submission" date="2018-08" db="EMBL/GenBank/DDBJ databases">
        <title>Genomic Encyclopedia of Type Strains, Phase IV (KMG-IV): sequencing the most valuable type-strain genomes for metagenomic binning, comparative biology and taxonomic classification.</title>
        <authorList>
            <person name="Goeker M."/>
        </authorList>
    </citation>
    <scope>NUCLEOTIDE SEQUENCE [LARGE SCALE GENOMIC DNA]</scope>
    <source>
        <strain evidence="3 4">BW863</strain>
    </source>
</reference>
<sequence length="114" mass="12450">MPMTRLNMAHAAALAFTFAFAAVPARAADAPTIEFHDGTITPLHLEVPANTRFKIVVRNTGKTASEFESHRLHKEKVVAAGRTVSVEVHPLAPGKYDFFDDFHEDAPKGVIIAK</sequence>
<dbReference type="OrthoDB" id="7161040at2"/>
<dbReference type="InterPro" id="IPR008972">
    <property type="entry name" value="Cupredoxin"/>
</dbReference>
<gene>
    <name evidence="3" type="ORF">DES32_0947</name>
</gene>
<organism evidence="3 4">
    <name type="scientific">Methylovirgula ligni</name>
    <dbReference type="NCBI Taxonomy" id="569860"/>
    <lineage>
        <taxon>Bacteria</taxon>
        <taxon>Pseudomonadati</taxon>
        <taxon>Pseudomonadota</taxon>
        <taxon>Alphaproteobacteria</taxon>
        <taxon>Hyphomicrobiales</taxon>
        <taxon>Beijerinckiaceae</taxon>
        <taxon>Methylovirgula</taxon>
    </lineage>
</organism>
<dbReference type="EMBL" id="QUMO01000002">
    <property type="protein sequence ID" value="REF87327.1"/>
    <property type="molecule type" value="Genomic_DNA"/>
</dbReference>
<evidence type="ECO:0000256" key="1">
    <source>
        <dbReference type="SAM" id="SignalP"/>
    </source>
</evidence>
<evidence type="ECO:0000259" key="2">
    <source>
        <dbReference type="Pfam" id="PF13473"/>
    </source>
</evidence>
<name>A0A3D9YXE1_9HYPH</name>
<evidence type="ECO:0000313" key="3">
    <source>
        <dbReference type="EMBL" id="REF87327.1"/>
    </source>
</evidence>
<accession>A0A3D9YXE1</accession>
<dbReference type="InterPro" id="IPR028096">
    <property type="entry name" value="EfeO_Cupredoxin"/>
</dbReference>
<dbReference type="Gene3D" id="2.60.40.420">
    <property type="entry name" value="Cupredoxins - blue copper proteins"/>
    <property type="match status" value="1"/>
</dbReference>
<keyword evidence="1" id="KW-0732">Signal</keyword>
<comment type="caution">
    <text evidence="3">The sequence shown here is derived from an EMBL/GenBank/DDBJ whole genome shotgun (WGS) entry which is preliminary data.</text>
</comment>
<dbReference type="Pfam" id="PF13473">
    <property type="entry name" value="Cupredoxin_1"/>
    <property type="match status" value="1"/>
</dbReference>
<keyword evidence="4" id="KW-1185">Reference proteome</keyword>
<protein>
    <submittedName>
        <fullName evidence="3">Cupredoxin-like protein</fullName>
    </submittedName>
</protein>
<feature type="domain" description="EfeO-type cupredoxin-like" evidence="2">
    <location>
        <begin position="12"/>
        <end position="113"/>
    </location>
</feature>
<proteinExistence type="predicted"/>